<dbReference type="InterPro" id="IPR020070">
    <property type="entry name" value="Ribosomal_bL9_N"/>
</dbReference>
<dbReference type="Pfam" id="PF03948">
    <property type="entry name" value="Ribosomal_L9_C"/>
    <property type="match status" value="1"/>
</dbReference>
<dbReference type="GO" id="GO:0019843">
    <property type="term" value="F:rRNA binding"/>
    <property type="evidence" value="ECO:0007669"/>
    <property type="project" value="UniProtKB-UniRule"/>
</dbReference>
<dbReference type="InterPro" id="IPR036791">
    <property type="entry name" value="Ribosomal_bL9_C_sf"/>
</dbReference>
<dbReference type="HAMAP" id="MF_00503">
    <property type="entry name" value="Ribosomal_bL9"/>
    <property type="match status" value="1"/>
</dbReference>
<dbReference type="GO" id="GO:0005840">
    <property type="term" value="C:ribosome"/>
    <property type="evidence" value="ECO:0007669"/>
    <property type="project" value="UniProtKB-KW"/>
</dbReference>
<evidence type="ECO:0000313" key="11">
    <source>
        <dbReference type="Proteomes" id="UP000051841"/>
    </source>
</evidence>
<keyword evidence="11" id="KW-1185">Reference proteome</keyword>
<dbReference type="Gene3D" id="3.10.430.100">
    <property type="entry name" value="Ribosomal protein L9, C-terminal domain"/>
    <property type="match status" value="1"/>
</dbReference>
<keyword evidence="4 7" id="KW-0689">Ribosomal protein</keyword>
<comment type="function">
    <text evidence="7">Binds to the 23S rRNA.</text>
</comment>
<comment type="similarity">
    <text evidence="1 7">Belongs to the bacterial ribosomal protein bL9 family.</text>
</comment>
<evidence type="ECO:0000313" key="10">
    <source>
        <dbReference type="EMBL" id="KRN51564.1"/>
    </source>
</evidence>
<dbReference type="EMBL" id="JQBL01000001">
    <property type="protein sequence ID" value="KRN51564.1"/>
    <property type="molecule type" value="Genomic_DNA"/>
</dbReference>
<dbReference type="NCBIfam" id="TIGR00158">
    <property type="entry name" value="L9"/>
    <property type="match status" value="1"/>
</dbReference>
<feature type="coiled-coil region" evidence="8">
    <location>
        <begin position="47"/>
        <end position="82"/>
    </location>
</feature>
<dbReference type="Pfam" id="PF01281">
    <property type="entry name" value="Ribosomal_L9_N"/>
    <property type="match status" value="1"/>
</dbReference>
<accession>A0A0R2HN50</accession>
<evidence type="ECO:0000256" key="7">
    <source>
        <dbReference type="HAMAP-Rule" id="MF_00503"/>
    </source>
</evidence>
<dbReference type="InterPro" id="IPR020594">
    <property type="entry name" value="Ribosomal_bL9_bac/chp"/>
</dbReference>
<dbReference type="Gene3D" id="3.40.5.10">
    <property type="entry name" value="Ribosomal protein L9, N-terminal domain"/>
    <property type="match status" value="1"/>
</dbReference>
<evidence type="ECO:0000256" key="3">
    <source>
        <dbReference type="ARBA" id="ARBA00022884"/>
    </source>
</evidence>
<dbReference type="InterPro" id="IPR009027">
    <property type="entry name" value="Ribosomal_bL9/RNase_H1_N"/>
</dbReference>
<dbReference type="AlphaFoldDB" id="A0A0R2HN50"/>
<organism evidence="10 11">
    <name type="scientific">Kandleria vitulina DSM 20405</name>
    <dbReference type="NCBI Taxonomy" id="1410657"/>
    <lineage>
        <taxon>Bacteria</taxon>
        <taxon>Bacillati</taxon>
        <taxon>Bacillota</taxon>
        <taxon>Erysipelotrichia</taxon>
        <taxon>Erysipelotrichales</taxon>
        <taxon>Coprobacillaceae</taxon>
        <taxon>Kandleria</taxon>
    </lineage>
</organism>
<keyword evidence="8" id="KW-0175">Coiled coil</keyword>
<keyword evidence="5 7" id="KW-0687">Ribonucleoprotein</keyword>
<dbReference type="GO" id="GO:0006412">
    <property type="term" value="P:translation"/>
    <property type="evidence" value="ECO:0007669"/>
    <property type="project" value="UniProtKB-UniRule"/>
</dbReference>
<dbReference type="InterPro" id="IPR020069">
    <property type="entry name" value="Ribosomal_bL9_C"/>
</dbReference>
<evidence type="ECO:0000256" key="5">
    <source>
        <dbReference type="ARBA" id="ARBA00023274"/>
    </source>
</evidence>
<keyword evidence="2 7" id="KW-0699">rRNA-binding</keyword>
<evidence type="ECO:0000256" key="8">
    <source>
        <dbReference type="SAM" id="Coils"/>
    </source>
</evidence>
<dbReference type="InterPro" id="IPR000244">
    <property type="entry name" value="Ribosomal_bL9"/>
</dbReference>
<evidence type="ECO:0000256" key="4">
    <source>
        <dbReference type="ARBA" id="ARBA00022980"/>
    </source>
</evidence>
<protein>
    <recommendedName>
        <fullName evidence="6 7">Large ribosomal subunit protein bL9</fullName>
    </recommendedName>
</protein>
<evidence type="ECO:0000256" key="1">
    <source>
        <dbReference type="ARBA" id="ARBA00010605"/>
    </source>
</evidence>
<dbReference type="InterPro" id="IPR036935">
    <property type="entry name" value="Ribosomal_bL9_N_sf"/>
</dbReference>
<evidence type="ECO:0000256" key="6">
    <source>
        <dbReference type="ARBA" id="ARBA00035292"/>
    </source>
</evidence>
<dbReference type="PATRIC" id="fig|1410657.5.peg.187"/>
<dbReference type="PROSITE" id="PS00651">
    <property type="entry name" value="RIBOSOMAL_L9"/>
    <property type="match status" value="1"/>
</dbReference>
<name>A0A0R2HN50_9FIRM</name>
<comment type="caution">
    <text evidence="10">The sequence shown here is derived from an EMBL/GenBank/DDBJ whole genome shotgun (WGS) entry which is preliminary data.</text>
</comment>
<dbReference type="GO" id="GO:0003735">
    <property type="term" value="F:structural constituent of ribosome"/>
    <property type="evidence" value="ECO:0007669"/>
    <property type="project" value="InterPro"/>
</dbReference>
<dbReference type="SUPFAM" id="SSF55658">
    <property type="entry name" value="L9 N-domain-like"/>
    <property type="match status" value="1"/>
</dbReference>
<reference evidence="10 11" key="1">
    <citation type="journal article" date="2015" name="Genome Announc.">
        <title>Expanding the biotechnology potential of lactobacilli through comparative genomics of 213 strains and associated genera.</title>
        <authorList>
            <person name="Sun Z."/>
            <person name="Harris H.M."/>
            <person name="McCann A."/>
            <person name="Guo C."/>
            <person name="Argimon S."/>
            <person name="Zhang W."/>
            <person name="Yang X."/>
            <person name="Jeffery I.B."/>
            <person name="Cooney J.C."/>
            <person name="Kagawa T.F."/>
            <person name="Liu W."/>
            <person name="Song Y."/>
            <person name="Salvetti E."/>
            <person name="Wrobel A."/>
            <person name="Rasinkangas P."/>
            <person name="Parkhill J."/>
            <person name="Rea M.C."/>
            <person name="O'Sullivan O."/>
            <person name="Ritari J."/>
            <person name="Douillard F.P."/>
            <person name="Paul Ross R."/>
            <person name="Yang R."/>
            <person name="Briner A.E."/>
            <person name="Felis G.E."/>
            <person name="de Vos W.M."/>
            <person name="Barrangou R."/>
            <person name="Klaenhammer T.R."/>
            <person name="Caufield P.W."/>
            <person name="Cui Y."/>
            <person name="Zhang H."/>
            <person name="O'Toole P.W."/>
        </authorList>
    </citation>
    <scope>NUCLEOTIDE SEQUENCE [LARGE SCALE GENOMIC DNA]</scope>
    <source>
        <strain evidence="10 11">DSM 20405</strain>
    </source>
</reference>
<dbReference type="Proteomes" id="UP000051841">
    <property type="component" value="Unassembled WGS sequence"/>
</dbReference>
<dbReference type="GO" id="GO:1990904">
    <property type="term" value="C:ribonucleoprotein complex"/>
    <property type="evidence" value="ECO:0007669"/>
    <property type="project" value="UniProtKB-KW"/>
</dbReference>
<gene>
    <name evidence="7" type="primary">rplI</name>
    <name evidence="10" type="ORF">IV49_GL000185</name>
</gene>
<sequence>MKVILLEDVRKVGKKGDIVDVADGYGQNFLIKNKKAVMATKVQKNILAKQKEEEALIEAEKKKEAEELAKRLEDIKVEFKVATGKEGRTFEHVSTKQIVKALREDYGIKVDKRKFVNAYPIGNLGTTKLKIELYKGVFGTVNVHLTEK</sequence>
<evidence type="ECO:0000256" key="2">
    <source>
        <dbReference type="ARBA" id="ARBA00022730"/>
    </source>
</evidence>
<keyword evidence="3 7" id="KW-0694">RNA-binding</keyword>
<feature type="domain" description="Ribosomal protein L9" evidence="9">
    <location>
        <begin position="13"/>
        <end position="40"/>
    </location>
</feature>
<dbReference type="RefSeq" id="WP_029071401.1">
    <property type="nucleotide sequence ID" value="NZ_JQBL01000001.1"/>
</dbReference>
<evidence type="ECO:0000259" key="9">
    <source>
        <dbReference type="PROSITE" id="PS00651"/>
    </source>
</evidence>
<proteinExistence type="inferred from homology"/>
<dbReference type="SUPFAM" id="SSF55653">
    <property type="entry name" value="Ribosomal protein L9 C-domain"/>
    <property type="match status" value="1"/>
</dbReference>
<dbReference type="PANTHER" id="PTHR21368">
    <property type="entry name" value="50S RIBOSOMAL PROTEIN L9"/>
    <property type="match status" value="1"/>
</dbReference>